<dbReference type="GO" id="GO:0043041">
    <property type="term" value="P:amino acid activation for nonribosomal peptide biosynthetic process"/>
    <property type="evidence" value="ECO:0007669"/>
    <property type="project" value="TreeGrafter"/>
</dbReference>
<dbReference type="EMBL" id="KP761742">
    <property type="protein sequence ID" value="ALT22120.1"/>
    <property type="molecule type" value="Genomic_DNA"/>
</dbReference>
<dbReference type="InterPro" id="IPR045851">
    <property type="entry name" value="AMP-bd_C_sf"/>
</dbReference>
<dbReference type="FunFam" id="3.40.50.12780:FF:000012">
    <property type="entry name" value="Non-ribosomal peptide synthetase"/>
    <property type="match status" value="1"/>
</dbReference>
<sequence>MAQSQQDIAKKLASLPPEKRNILIKLLKKQGIDPSKLPIIPTNRELNPIPLSWGQERLWFLDQFEENSATYNLLLGVTITGKLEINDLQKALNMIIQRHEVLRTNFQEINGTVVQIIKPSGNWPLIIENCQESEIAIYIHKEQQKPFNLATDSLVRGTLLKVSNSKFILLVTRHHIVWDGWSTGVFLQELSTIYQAYSQGNNPDLAPLSIQYADFSQWQRQWLTGTILEQQLNYWQEQLKNAPSLLQLPTDKPRPSVMTFNGKSQELIINQEISKKLQLLSRETGTTLFMTLLAIFATLLYRYSHQEDILIGSPIANRNREEIEPLIGCFVNTLVLRANFSENLNFTELLNQIKETTLAAYNHQDIPFEQIVDAVKVERSLSHYPLFQVMFILQNTPNESLELPDVTLTPLTLGKETTNFDLTLDIEPTEKGLVATWEYNSDLFADVTITRMLCHFENILTAIIANPQLQINHISLLTEAERNQILFDWNNTQIEYPQEKCIHQLFEKQVEKTPEAVAVIYGNQQLTYRELNEKANQLANYLKTLGVKVETLVGICVERSLEMVIGLLGILKAGGAYVPIDPNYPAERIAYMLSDADVQILISQKSLLSSLSAHQTKIISLDQDWEIINQQNSENPDSEIKPKNLAYIIYTSGSTGKPKGVQIEHQGVVNFLTTMSQQPGITEKDTLNAVTTICFDIAGLEIYLPLIVGAKVIVVSREIATDGNRLLKQMQESGVTVMQATPATWQMLLSAGLSTEKLKIKVLCGGEALTTELANQLLGTGAELWNVYGPTETTIWSMLKQVEKINDSGSEGIIPIGYPIANTQIYILDSDLQPVPIGVAGELHIGGAGLARGYLKRPELTAEKFIESPFNSNNKLYKTGDLARYLANGQIEYLGRIDNQVKVRGFRIELGEIEAVINAYPDVNQGVVISRVDSPGNHRLVAYLVTKDGFDLPKLRNLLKLQLPDYMIPATFVVLDSLPLTPNGKIDKKALPAPEIDLSKEKEFVPPQTPTEEMIANIFATVLNVQLVGIHDNFFELGGHSLLATQVISRLRKAFEIEIPLKELFAAPTVAQLSDRIESLRNNHSLSLAQQLQAVPTTQLDNREIIEI</sequence>
<dbReference type="Gene3D" id="3.30.300.30">
    <property type="match status" value="1"/>
</dbReference>
<name>A0A0U2SPB6_9NOST</name>
<dbReference type="PANTHER" id="PTHR45527:SF1">
    <property type="entry name" value="FATTY ACID SYNTHASE"/>
    <property type="match status" value="1"/>
</dbReference>
<dbReference type="Pfam" id="PF00501">
    <property type="entry name" value="AMP-binding"/>
    <property type="match status" value="1"/>
</dbReference>
<dbReference type="PANTHER" id="PTHR45527">
    <property type="entry name" value="NONRIBOSOMAL PEPTIDE SYNTHETASE"/>
    <property type="match status" value="1"/>
</dbReference>
<dbReference type="Pfam" id="PF13193">
    <property type="entry name" value="AMP-binding_C"/>
    <property type="match status" value="1"/>
</dbReference>
<dbReference type="InterPro" id="IPR000873">
    <property type="entry name" value="AMP-dep_synth/lig_dom"/>
</dbReference>
<dbReference type="AlphaFoldDB" id="A0A0U2SPB6"/>
<dbReference type="CDD" id="cd05930">
    <property type="entry name" value="A_NRPS"/>
    <property type="match status" value="1"/>
</dbReference>
<dbReference type="SMART" id="SM00823">
    <property type="entry name" value="PKS_PP"/>
    <property type="match status" value="1"/>
</dbReference>
<dbReference type="GO" id="GO:0031177">
    <property type="term" value="F:phosphopantetheine binding"/>
    <property type="evidence" value="ECO:0007669"/>
    <property type="project" value="InterPro"/>
</dbReference>
<dbReference type="Gene3D" id="2.30.38.10">
    <property type="entry name" value="Luciferase, Domain 3"/>
    <property type="match status" value="1"/>
</dbReference>
<dbReference type="InterPro" id="IPR023213">
    <property type="entry name" value="CAT-like_dom_sf"/>
</dbReference>
<accession>A0A0U2SPB6</accession>
<proteinExistence type="inferred from homology"/>
<dbReference type="InterPro" id="IPR036736">
    <property type="entry name" value="ACP-like_sf"/>
</dbReference>
<dbReference type="GO" id="GO:0008610">
    <property type="term" value="P:lipid biosynthetic process"/>
    <property type="evidence" value="ECO:0007669"/>
    <property type="project" value="UniProtKB-ARBA"/>
</dbReference>
<dbReference type="Gene3D" id="3.30.559.10">
    <property type="entry name" value="Chloramphenicol acetyltransferase-like domain"/>
    <property type="match status" value="1"/>
</dbReference>
<dbReference type="InterPro" id="IPR025110">
    <property type="entry name" value="AMP-bd_C"/>
</dbReference>
<dbReference type="FunFam" id="3.30.300.30:FF:000010">
    <property type="entry name" value="Enterobactin synthetase component F"/>
    <property type="match status" value="1"/>
</dbReference>
<dbReference type="Pfam" id="PF00668">
    <property type="entry name" value="Condensation"/>
    <property type="match status" value="1"/>
</dbReference>
<dbReference type="GO" id="GO:0003824">
    <property type="term" value="F:catalytic activity"/>
    <property type="evidence" value="ECO:0007669"/>
    <property type="project" value="InterPro"/>
</dbReference>
<dbReference type="CDD" id="cd19531">
    <property type="entry name" value="LCL_NRPS-like"/>
    <property type="match status" value="1"/>
</dbReference>
<dbReference type="Pfam" id="PF00550">
    <property type="entry name" value="PP-binding"/>
    <property type="match status" value="1"/>
</dbReference>
<dbReference type="FunFam" id="2.30.38.10:FF:000001">
    <property type="entry name" value="Non-ribosomal peptide synthetase PvdI"/>
    <property type="match status" value="1"/>
</dbReference>
<dbReference type="InterPro" id="IPR001242">
    <property type="entry name" value="Condensation_dom"/>
</dbReference>
<gene>
    <name evidence="6" type="primary">ablD</name>
</gene>
<keyword evidence="3" id="KW-0596">Phosphopantetheine</keyword>
<dbReference type="InterPro" id="IPR006162">
    <property type="entry name" value="Ppantetheine_attach_site"/>
</dbReference>
<dbReference type="PROSITE" id="PS00012">
    <property type="entry name" value="PHOSPHOPANTETHEINE"/>
    <property type="match status" value="1"/>
</dbReference>
<comment type="similarity">
    <text evidence="2">Belongs to the ATP-dependent AMP-binding enzyme family.</text>
</comment>
<dbReference type="Gene3D" id="1.10.1200.10">
    <property type="entry name" value="ACP-like"/>
    <property type="match status" value="1"/>
</dbReference>
<dbReference type="SUPFAM" id="SSF47336">
    <property type="entry name" value="ACP-like"/>
    <property type="match status" value="1"/>
</dbReference>
<protein>
    <submittedName>
        <fullName evidence="6">Nonribosomal peptide synthetase</fullName>
    </submittedName>
</protein>
<dbReference type="InterPro" id="IPR020845">
    <property type="entry name" value="AMP-binding_CS"/>
</dbReference>
<dbReference type="InterPro" id="IPR009081">
    <property type="entry name" value="PP-bd_ACP"/>
</dbReference>
<dbReference type="InterPro" id="IPR020806">
    <property type="entry name" value="PKS_PP-bd"/>
</dbReference>
<dbReference type="GO" id="GO:0044550">
    <property type="term" value="P:secondary metabolite biosynthetic process"/>
    <property type="evidence" value="ECO:0007669"/>
    <property type="project" value="UniProtKB-ARBA"/>
</dbReference>
<dbReference type="GO" id="GO:0005829">
    <property type="term" value="C:cytosol"/>
    <property type="evidence" value="ECO:0007669"/>
    <property type="project" value="TreeGrafter"/>
</dbReference>
<evidence type="ECO:0000256" key="3">
    <source>
        <dbReference type="ARBA" id="ARBA00022450"/>
    </source>
</evidence>
<dbReference type="FunFam" id="1.10.1200.10:FF:000005">
    <property type="entry name" value="Nonribosomal peptide synthetase 1"/>
    <property type="match status" value="1"/>
</dbReference>
<feature type="domain" description="Carrier" evidence="5">
    <location>
        <begin position="1006"/>
        <end position="1081"/>
    </location>
</feature>
<dbReference type="Gene3D" id="3.30.559.30">
    <property type="entry name" value="Nonribosomal peptide synthetase, condensation domain"/>
    <property type="match status" value="1"/>
</dbReference>
<evidence type="ECO:0000256" key="4">
    <source>
        <dbReference type="ARBA" id="ARBA00022553"/>
    </source>
</evidence>
<evidence type="ECO:0000256" key="2">
    <source>
        <dbReference type="ARBA" id="ARBA00006432"/>
    </source>
</evidence>
<organism evidence="6">
    <name type="scientific">Anabaena sp. XSPORK2A</name>
    <dbReference type="NCBI Taxonomy" id="1771346"/>
    <lineage>
        <taxon>Bacteria</taxon>
        <taxon>Bacillati</taxon>
        <taxon>Cyanobacteriota</taxon>
        <taxon>Cyanophyceae</taxon>
        <taxon>Nostocales</taxon>
        <taxon>Nostocaceae</taxon>
        <taxon>Anabaena</taxon>
    </lineage>
</organism>
<dbReference type="FunFam" id="3.40.50.980:FF:000001">
    <property type="entry name" value="Non-ribosomal peptide synthetase"/>
    <property type="match status" value="1"/>
</dbReference>
<dbReference type="InterPro" id="IPR010071">
    <property type="entry name" value="AA_adenyl_dom"/>
</dbReference>
<reference evidence="6" key="1">
    <citation type="journal article" date="2015" name="Proc. Natl. Acad. Sci. U.S.A.">
        <title>Antifungal activity improved by coproduction of cyclodextrins and anabaenolysins in Cyanobacteria.</title>
        <authorList>
            <person name="Shishido T.K."/>
            <person name="Jokela J."/>
            <person name="Kolehmainen C.T."/>
            <person name="Fewer D.P."/>
            <person name="Wahlsten M."/>
            <person name="Wang H."/>
            <person name="Rouhiainen L."/>
            <person name="Rizzi E."/>
            <person name="De Bellis G."/>
            <person name="Permi P."/>
            <person name="Sivonen K."/>
        </authorList>
    </citation>
    <scope>NUCLEOTIDE SEQUENCE</scope>
    <source>
        <strain evidence="6">XSPORK2A</strain>
    </source>
</reference>
<evidence type="ECO:0000256" key="1">
    <source>
        <dbReference type="ARBA" id="ARBA00001957"/>
    </source>
</evidence>
<dbReference type="SUPFAM" id="SSF56801">
    <property type="entry name" value="Acetyl-CoA synthetase-like"/>
    <property type="match status" value="1"/>
</dbReference>
<comment type="cofactor">
    <cofactor evidence="1">
        <name>pantetheine 4'-phosphate</name>
        <dbReference type="ChEBI" id="CHEBI:47942"/>
    </cofactor>
</comment>
<dbReference type="SUPFAM" id="SSF52777">
    <property type="entry name" value="CoA-dependent acyltransferases"/>
    <property type="match status" value="2"/>
</dbReference>
<dbReference type="NCBIfam" id="TIGR01733">
    <property type="entry name" value="AA-adenyl-dom"/>
    <property type="match status" value="1"/>
</dbReference>
<dbReference type="PROSITE" id="PS50075">
    <property type="entry name" value="CARRIER"/>
    <property type="match status" value="1"/>
</dbReference>
<keyword evidence="4" id="KW-0597">Phosphoprotein</keyword>
<evidence type="ECO:0000313" key="6">
    <source>
        <dbReference type="EMBL" id="ALT22120.1"/>
    </source>
</evidence>
<evidence type="ECO:0000259" key="5">
    <source>
        <dbReference type="PROSITE" id="PS50075"/>
    </source>
</evidence>
<dbReference type="Gene3D" id="3.40.50.980">
    <property type="match status" value="2"/>
</dbReference>
<dbReference type="PROSITE" id="PS00455">
    <property type="entry name" value="AMP_BINDING"/>
    <property type="match status" value="1"/>
</dbReference>